<accession>A0ABP1E693</accession>
<dbReference type="Gene3D" id="1.10.420.10">
    <property type="entry name" value="Peroxidase, domain 2"/>
    <property type="match status" value="1"/>
</dbReference>
<evidence type="ECO:0008006" key="3">
    <source>
        <dbReference type="Google" id="ProtNLM"/>
    </source>
</evidence>
<evidence type="ECO:0000313" key="2">
    <source>
        <dbReference type="Proteomes" id="UP001497453"/>
    </source>
</evidence>
<proteinExistence type="predicted"/>
<dbReference type="InterPro" id="IPR010255">
    <property type="entry name" value="Haem_peroxidase_sf"/>
</dbReference>
<keyword evidence="2" id="KW-1185">Reference proteome</keyword>
<dbReference type="Proteomes" id="UP001497453">
    <property type="component" value="Chromosome 8"/>
</dbReference>
<evidence type="ECO:0000313" key="1">
    <source>
        <dbReference type="EMBL" id="CAL1715556.1"/>
    </source>
</evidence>
<dbReference type="EMBL" id="OZ037951">
    <property type="protein sequence ID" value="CAL1715556.1"/>
    <property type="molecule type" value="Genomic_DNA"/>
</dbReference>
<name>A0ABP1E693_9APHY</name>
<reference evidence="2" key="1">
    <citation type="submission" date="2024-04" db="EMBL/GenBank/DDBJ databases">
        <authorList>
            <person name="Shaw F."/>
            <person name="Minotto A."/>
        </authorList>
    </citation>
    <scope>NUCLEOTIDE SEQUENCE [LARGE SCALE GENOMIC DNA]</scope>
</reference>
<sequence length="271" mass="30296">MPQESLILKKNSVRISLAFAPQGFNQEDMLGLIACGHSFGSVQNTAFPDIIPPSTDPHDTSGNVHFDSTFDHFDNKIVTEYLSGTTGNLLSDHNVTINKFADPDVVASTCASLFARMIDTVHKGVQLTEVLEPLPVKPHQVTLTLLDDGTILLQGDVRLWDKQDDPDRSVTLRWADRDDNNDPNYSAELGHTDSHVGQFVPGPIRTIWYTFNRTAAVFIFLDQAKGISNFWFEILYFYDRSGRHMSQRPKCPLFTASVTAHKGFIHCVIGF</sequence>
<gene>
    <name evidence="1" type="ORF">GFSPODELE1_LOCUS10291</name>
</gene>
<protein>
    <recommendedName>
        <fullName evidence="3">Peroxidase</fullName>
    </recommendedName>
</protein>
<organism evidence="1 2">
    <name type="scientific">Somion occarium</name>
    <dbReference type="NCBI Taxonomy" id="3059160"/>
    <lineage>
        <taxon>Eukaryota</taxon>
        <taxon>Fungi</taxon>
        <taxon>Dikarya</taxon>
        <taxon>Basidiomycota</taxon>
        <taxon>Agaricomycotina</taxon>
        <taxon>Agaricomycetes</taxon>
        <taxon>Polyporales</taxon>
        <taxon>Cerrenaceae</taxon>
        <taxon>Somion</taxon>
    </lineage>
</organism>
<dbReference type="SUPFAM" id="SSF48113">
    <property type="entry name" value="Heme-dependent peroxidases"/>
    <property type="match status" value="1"/>
</dbReference>